<dbReference type="InterPro" id="IPR010420">
    <property type="entry name" value="CASTOR/POLLUX/SYM8_dom"/>
</dbReference>
<evidence type="ECO:0000256" key="4">
    <source>
        <dbReference type="ARBA" id="ARBA00022989"/>
    </source>
</evidence>
<dbReference type="SUPFAM" id="SSF81324">
    <property type="entry name" value="Voltage-gated potassium channels"/>
    <property type="match status" value="1"/>
</dbReference>
<keyword evidence="3 7" id="KW-0812">Transmembrane</keyword>
<evidence type="ECO:0000313" key="9">
    <source>
        <dbReference type="EMBL" id="CAE7374080.1"/>
    </source>
</evidence>
<feature type="transmembrane region" description="Helical" evidence="7">
    <location>
        <begin position="23"/>
        <end position="44"/>
    </location>
</feature>
<evidence type="ECO:0000256" key="1">
    <source>
        <dbReference type="ARBA" id="ARBA00004127"/>
    </source>
</evidence>
<keyword evidence="10" id="KW-1185">Reference proteome</keyword>
<accession>A0A812QHL6</accession>
<dbReference type="PANTHER" id="PTHR31563">
    <property type="entry name" value="ION CHANNEL POLLUX-RELATED"/>
    <property type="match status" value="1"/>
</dbReference>
<evidence type="ECO:0000256" key="5">
    <source>
        <dbReference type="ARBA" id="ARBA00023065"/>
    </source>
</evidence>
<reference evidence="9" key="1">
    <citation type="submission" date="2021-02" db="EMBL/GenBank/DDBJ databases">
        <authorList>
            <person name="Dougan E. K."/>
            <person name="Rhodes N."/>
            <person name="Thang M."/>
            <person name="Chan C."/>
        </authorList>
    </citation>
    <scope>NUCLEOTIDE SEQUENCE</scope>
</reference>
<keyword evidence="6 7" id="KW-0472">Membrane</keyword>
<dbReference type="EMBL" id="CAJNDS010002210">
    <property type="protein sequence ID" value="CAE7374080.1"/>
    <property type="molecule type" value="Genomic_DNA"/>
</dbReference>
<dbReference type="Pfam" id="PF06241">
    <property type="entry name" value="Castor_Poll_mid"/>
    <property type="match status" value="1"/>
</dbReference>
<name>A0A812QHL6_9DINO</name>
<gene>
    <name evidence="9" type="ORF">SNAT2548_LOCUS20436</name>
</gene>
<dbReference type="AlphaFoldDB" id="A0A812QHL6"/>
<feature type="transmembrane region" description="Helical" evidence="7">
    <location>
        <begin position="82"/>
        <end position="106"/>
    </location>
</feature>
<evidence type="ECO:0000256" key="2">
    <source>
        <dbReference type="ARBA" id="ARBA00022448"/>
    </source>
</evidence>
<comment type="subcellular location">
    <subcellularLocation>
        <location evidence="1">Endomembrane system</location>
        <topology evidence="1">Multi-pass membrane protein</topology>
    </subcellularLocation>
</comment>
<evidence type="ECO:0000256" key="7">
    <source>
        <dbReference type="SAM" id="Phobius"/>
    </source>
</evidence>
<keyword evidence="5" id="KW-0406">Ion transport</keyword>
<protein>
    <recommendedName>
        <fullName evidence="8">CASTOR/POLLUX/SYM8 ion channel conserved domain-containing protein</fullName>
    </recommendedName>
</protein>
<comment type="caution">
    <text evidence="9">The sequence shown here is derived from an EMBL/GenBank/DDBJ whole genome shotgun (WGS) entry which is preliminary data.</text>
</comment>
<evidence type="ECO:0000256" key="3">
    <source>
        <dbReference type="ARBA" id="ARBA00022692"/>
    </source>
</evidence>
<keyword evidence="4 7" id="KW-1133">Transmembrane helix</keyword>
<dbReference type="GO" id="GO:0012505">
    <property type="term" value="C:endomembrane system"/>
    <property type="evidence" value="ECO:0007669"/>
    <property type="project" value="UniProtKB-SubCell"/>
</dbReference>
<dbReference type="PANTHER" id="PTHR31563:SF10">
    <property type="entry name" value="ION CHANNEL POLLUX-RELATED"/>
    <property type="match status" value="1"/>
</dbReference>
<evidence type="ECO:0000313" key="10">
    <source>
        <dbReference type="Proteomes" id="UP000604046"/>
    </source>
</evidence>
<keyword evidence="2" id="KW-0813">Transport</keyword>
<organism evidence="9 10">
    <name type="scientific">Symbiodinium natans</name>
    <dbReference type="NCBI Taxonomy" id="878477"/>
    <lineage>
        <taxon>Eukaryota</taxon>
        <taxon>Sar</taxon>
        <taxon>Alveolata</taxon>
        <taxon>Dinophyceae</taxon>
        <taxon>Suessiales</taxon>
        <taxon>Symbiodiniaceae</taxon>
        <taxon>Symbiodinium</taxon>
    </lineage>
</organism>
<evidence type="ECO:0000259" key="8">
    <source>
        <dbReference type="Pfam" id="PF06241"/>
    </source>
</evidence>
<dbReference type="Gene3D" id="3.40.50.720">
    <property type="entry name" value="NAD(P)-binding Rossmann-like Domain"/>
    <property type="match status" value="1"/>
</dbReference>
<dbReference type="GO" id="GO:0006811">
    <property type="term" value="P:monoatomic ion transport"/>
    <property type="evidence" value="ECO:0007669"/>
    <property type="project" value="UniProtKB-KW"/>
</dbReference>
<evidence type="ECO:0000256" key="6">
    <source>
        <dbReference type="ARBA" id="ARBA00023136"/>
    </source>
</evidence>
<dbReference type="InterPro" id="IPR044849">
    <property type="entry name" value="CASTOR/POLLUX/SYM8-like"/>
</dbReference>
<dbReference type="OrthoDB" id="414047at2759"/>
<proteinExistence type="predicted"/>
<sequence>MSLAHLAAFSRHAKLHHVIGTTLGQWVLICFIFLVLQFIGTVVCRLTGENTWNDSFWSCYTLLIDIGTQTGLPANATPTDKLVSVVISLVGFVYCLTLLGMVVDLIREVLDDCRTRFSSVPAKDHWLILGWGDKTLLLVDELLSAITDDKKGCCGCCRRRQIVILADLPEQHMAEEVQMHCRTGQSRHSVSNFFFPLIRYKEGNPTDVTELLKVSAPYANEILVASTSSNPSRSDVKAISTLLAVAAMPSDSPVTGDVSVEMCDPNNVRVVQTILKQARGIVARQLVRRMLVLRSLVPSVGYVYLALTSFKGDANLLFVPVPATVLGVRFQDVGRYFPDAVICGLRSADLPEGRIIPAPSYCLKSTDTLIALAKDAAAGRRCVPLARNDCVSDAVSPGSCAADVIREDGQICLAASAGGPKVVLLFGCPADFVDILDIIDSYLAPGSTVHILSRKPKEVRQSIIEQHLRLSGRTQFARISVEQHEGESTSKWEMQKLPLDTASCALILAERLTESESPLAADSRNLTTAIMVKQQLLDSNNGGAMTRVFTTHTQDSSVLKGSRHKCKLVTELLDPKSEAVLASNSGVRSQGSYVYTSARETAIYAVASERSDVYELLLQLSDADSTSAFVTVAPTSHYVTSIEDLSFYDLQLRVLATCGGILLGWRDFSERYPVLNPQRKHEVMEWTDYTDTELIILRHSESSFKSG</sequence>
<dbReference type="Proteomes" id="UP000604046">
    <property type="component" value="Unassembled WGS sequence"/>
</dbReference>
<feature type="domain" description="CASTOR/POLLUX/SYM8 ion channel conserved" evidence="8">
    <location>
        <begin position="285"/>
        <end position="377"/>
    </location>
</feature>